<accession>A0A1F5YNL5</accession>
<comment type="caution">
    <text evidence="1">The sequence shown here is derived from an EMBL/GenBank/DDBJ whole genome shotgun (WGS) entry which is preliminary data.</text>
</comment>
<dbReference type="STRING" id="1798374.A2Z33_00190"/>
<dbReference type="Proteomes" id="UP000178448">
    <property type="component" value="Unassembled WGS sequence"/>
</dbReference>
<protein>
    <submittedName>
        <fullName evidence="1">Uncharacterized protein</fullName>
    </submittedName>
</protein>
<gene>
    <name evidence="1" type="ORF">A2Z33_00190</name>
</gene>
<reference evidence="1 2" key="1">
    <citation type="journal article" date="2016" name="Nat. Commun.">
        <title>Thousands of microbial genomes shed light on interconnected biogeochemical processes in an aquifer system.</title>
        <authorList>
            <person name="Anantharaman K."/>
            <person name="Brown C.T."/>
            <person name="Hug L.A."/>
            <person name="Sharon I."/>
            <person name="Castelle C.J."/>
            <person name="Probst A.J."/>
            <person name="Thomas B.C."/>
            <person name="Singh A."/>
            <person name="Wilkins M.J."/>
            <person name="Karaoz U."/>
            <person name="Brodie E.L."/>
            <person name="Williams K.H."/>
            <person name="Hubbard S.S."/>
            <person name="Banfield J.F."/>
        </authorList>
    </citation>
    <scope>NUCLEOTIDE SEQUENCE [LARGE SCALE GENOMIC DNA]</scope>
</reference>
<evidence type="ECO:0000313" key="1">
    <source>
        <dbReference type="EMBL" id="OGG01745.1"/>
    </source>
</evidence>
<organism evidence="1 2">
    <name type="scientific">Candidatus Gottesmanbacteria bacterium RBG_16_52_11</name>
    <dbReference type="NCBI Taxonomy" id="1798374"/>
    <lineage>
        <taxon>Bacteria</taxon>
        <taxon>Candidatus Gottesmaniibacteriota</taxon>
    </lineage>
</organism>
<name>A0A1F5YNL5_9BACT</name>
<dbReference type="AlphaFoldDB" id="A0A1F5YNL5"/>
<proteinExistence type="predicted"/>
<dbReference type="EMBL" id="MFJD01000010">
    <property type="protein sequence ID" value="OGG01745.1"/>
    <property type="molecule type" value="Genomic_DNA"/>
</dbReference>
<evidence type="ECO:0000313" key="2">
    <source>
        <dbReference type="Proteomes" id="UP000178448"/>
    </source>
</evidence>
<sequence>MLPAGLIKIAKRTLSVILALVLVFSTVSELSRIVIKKVMASGAFTSAKLVISDSRADATAVNYAFTMTPTEQRAIKTMDIYFCTNATGACTAPADLDTGTPTIGSTDNINGTGRTAAKIGGLDNTIRVTVTTPASQSAQPITIDFTGVTNTSDDNSSFYARVTTYDANSAQIDTATVASAVLTDTSIQVSATVESTFSFTVTPVAASSLVNGETTTMEPAENSIAFGVLTAATPKVAAHDLEIVTNADNGYTITVEADADPPLVDGTNNIDKFGGGVFGTNASPTTWSEPAGTIENTNTGYFGYTTNDPTLTDTGDGDDRFTNTGNEWAGMTTSPLEVAYNAAAPGGSGEITRVGWQIEVNTYQPPGSYTGSVVLIATPTY</sequence>